<evidence type="ECO:0000313" key="2">
    <source>
        <dbReference type="Proteomes" id="UP001501508"/>
    </source>
</evidence>
<accession>A0ABP8LS27</accession>
<dbReference type="InterPro" id="IPR026444">
    <property type="entry name" value="Secre_tail"/>
</dbReference>
<dbReference type="NCBIfam" id="TIGR04183">
    <property type="entry name" value="Por_Secre_tail"/>
    <property type="match status" value="1"/>
</dbReference>
<evidence type="ECO:0008006" key="3">
    <source>
        <dbReference type="Google" id="ProtNLM"/>
    </source>
</evidence>
<organism evidence="1 2">
    <name type="scientific">Ravibacter arvi</name>
    <dbReference type="NCBI Taxonomy" id="2051041"/>
    <lineage>
        <taxon>Bacteria</taxon>
        <taxon>Pseudomonadati</taxon>
        <taxon>Bacteroidota</taxon>
        <taxon>Cytophagia</taxon>
        <taxon>Cytophagales</taxon>
        <taxon>Spirosomataceae</taxon>
        <taxon>Ravibacter</taxon>
    </lineage>
</organism>
<dbReference type="Proteomes" id="UP001501508">
    <property type="component" value="Unassembled WGS sequence"/>
</dbReference>
<dbReference type="EMBL" id="BAABEY010000012">
    <property type="protein sequence ID" value="GAA4435315.1"/>
    <property type="molecule type" value="Genomic_DNA"/>
</dbReference>
<reference evidence="2" key="1">
    <citation type="journal article" date="2019" name="Int. J. Syst. Evol. Microbiol.">
        <title>The Global Catalogue of Microorganisms (GCM) 10K type strain sequencing project: providing services to taxonomists for standard genome sequencing and annotation.</title>
        <authorList>
            <consortium name="The Broad Institute Genomics Platform"/>
            <consortium name="The Broad Institute Genome Sequencing Center for Infectious Disease"/>
            <person name="Wu L."/>
            <person name="Ma J."/>
        </authorList>
    </citation>
    <scope>NUCLEOTIDE SEQUENCE [LARGE SCALE GENOMIC DNA]</scope>
    <source>
        <strain evidence="2">JCM 31920</strain>
    </source>
</reference>
<sequence length="110" mass="11923">MVTSLTLNFSINSSARIGQATFAPETKDRELVVSPNPNAGSFEACFYLPDNGPATLTVTDVIGRIWHSLPVSGRGRHQKTIHLPAEASGVFVMILKTSTDIETRKIVVAR</sequence>
<proteinExistence type="predicted"/>
<name>A0ABP8LS27_9BACT</name>
<evidence type="ECO:0000313" key="1">
    <source>
        <dbReference type="EMBL" id="GAA4435315.1"/>
    </source>
</evidence>
<keyword evidence="2" id="KW-1185">Reference proteome</keyword>
<comment type="caution">
    <text evidence="1">The sequence shown here is derived from an EMBL/GenBank/DDBJ whole genome shotgun (WGS) entry which is preliminary data.</text>
</comment>
<dbReference type="RefSeq" id="WP_425568773.1">
    <property type="nucleotide sequence ID" value="NZ_BAABEY010000012.1"/>
</dbReference>
<gene>
    <name evidence="1" type="ORF">GCM10023091_11530</name>
</gene>
<protein>
    <recommendedName>
        <fullName evidence="3">Secretion system C-terminal sorting domain-containing protein</fullName>
    </recommendedName>
</protein>